<dbReference type="Proteomes" id="UP001497535">
    <property type="component" value="Unassembled WGS sequence"/>
</dbReference>
<sequence>MKERVVCPLLFLFCFAHHHQLYYLNINPFLHPPPRHRPLPFCICPPLFIFIICIFVGDCFSVLKIVINWLFL</sequence>
<protein>
    <submittedName>
        <fullName evidence="1">Uncharacterized protein</fullName>
    </submittedName>
</protein>
<name>A0ACB1AT37_MELEN</name>
<evidence type="ECO:0000313" key="2">
    <source>
        <dbReference type="Proteomes" id="UP001497535"/>
    </source>
</evidence>
<organism evidence="1 2">
    <name type="scientific">Meloidogyne enterolobii</name>
    <name type="common">Root-knot nematode worm</name>
    <name type="synonym">Meloidogyne mayaguensis</name>
    <dbReference type="NCBI Taxonomy" id="390850"/>
    <lineage>
        <taxon>Eukaryota</taxon>
        <taxon>Metazoa</taxon>
        <taxon>Ecdysozoa</taxon>
        <taxon>Nematoda</taxon>
        <taxon>Chromadorea</taxon>
        <taxon>Rhabditida</taxon>
        <taxon>Tylenchina</taxon>
        <taxon>Tylenchomorpha</taxon>
        <taxon>Tylenchoidea</taxon>
        <taxon>Meloidogynidae</taxon>
        <taxon>Meloidogyninae</taxon>
        <taxon>Meloidogyne</taxon>
    </lineage>
</organism>
<comment type="caution">
    <text evidence="1">The sequence shown here is derived from an EMBL/GenBank/DDBJ whole genome shotgun (WGS) entry which is preliminary data.</text>
</comment>
<keyword evidence="2" id="KW-1185">Reference proteome</keyword>
<proteinExistence type="predicted"/>
<reference evidence="1" key="1">
    <citation type="submission" date="2023-11" db="EMBL/GenBank/DDBJ databases">
        <authorList>
            <person name="Poullet M."/>
        </authorList>
    </citation>
    <scope>NUCLEOTIDE SEQUENCE</scope>
    <source>
        <strain evidence="1">E1834</strain>
    </source>
</reference>
<accession>A0ACB1AT37</accession>
<evidence type="ECO:0000313" key="1">
    <source>
        <dbReference type="EMBL" id="CAK5103515.1"/>
    </source>
</evidence>
<dbReference type="EMBL" id="CAVMJV010000114">
    <property type="protein sequence ID" value="CAK5103515.1"/>
    <property type="molecule type" value="Genomic_DNA"/>
</dbReference>
<gene>
    <name evidence="1" type="ORF">MENTE1834_LOCUS42772</name>
</gene>